<organism evidence="4 5">
    <name type="scientific">Virgisporangium aliadipatigenens</name>
    <dbReference type="NCBI Taxonomy" id="741659"/>
    <lineage>
        <taxon>Bacteria</taxon>
        <taxon>Bacillati</taxon>
        <taxon>Actinomycetota</taxon>
        <taxon>Actinomycetes</taxon>
        <taxon>Micromonosporales</taxon>
        <taxon>Micromonosporaceae</taxon>
        <taxon>Virgisporangium</taxon>
    </lineage>
</organism>
<dbReference type="InterPro" id="IPR002123">
    <property type="entry name" value="Plipid/glycerol_acylTrfase"/>
</dbReference>
<keyword evidence="1" id="KW-0808">Transferase</keyword>
<dbReference type="EMBL" id="BOPF01000030">
    <property type="protein sequence ID" value="GIJ49702.1"/>
    <property type="molecule type" value="Genomic_DNA"/>
</dbReference>
<dbReference type="PANTHER" id="PTHR10434">
    <property type="entry name" value="1-ACYL-SN-GLYCEROL-3-PHOSPHATE ACYLTRANSFERASE"/>
    <property type="match status" value="1"/>
</dbReference>
<dbReference type="GO" id="GO:0005886">
    <property type="term" value="C:plasma membrane"/>
    <property type="evidence" value="ECO:0007669"/>
    <property type="project" value="TreeGrafter"/>
</dbReference>
<accession>A0A8J3YSJ7</accession>
<evidence type="ECO:0000256" key="1">
    <source>
        <dbReference type="ARBA" id="ARBA00022679"/>
    </source>
</evidence>
<dbReference type="PANTHER" id="PTHR10434:SF11">
    <property type="entry name" value="1-ACYL-SN-GLYCEROL-3-PHOSPHATE ACYLTRANSFERASE"/>
    <property type="match status" value="1"/>
</dbReference>
<keyword evidence="2 4" id="KW-0012">Acyltransferase</keyword>
<evidence type="ECO:0000259" key="3">
    <source>
        <dbReference type="SMART" id="SM00563"/>
    </source>
</evidence>
<gene>
    <name evidence="4" type="ORF">Val02_65880</name>
</gene>
<evidence type="ECO:0000313" key="5">
    <source>
        <dbReference type="Proteomes" id="UP000619260"/>
    </source>
</evidence>
<evidence type="ECO:0000256" key="2">
    <source>
        <dbReference type="ARBA" id="ARBA00023315"/>
    </source>
</evidence>
<protein>
    <submittedName>
        <fullName evidence="4">1-acyl-sn-glycerol-3-phosphate acyltransferase</fullName>
    </submittedName>
</protein>
<keyword evidence="5" id="KW-1185">Reference proteome</keyword>
<dbReference type="CDD" id="cd07989">
    <property type="entry name" value="LPLAT_AGPAT-like"/>
    <property type="match status" value="1"/>
</dbReference>
<dbReference type="SMART" id="SM00563">
    <property type="entry name" value="PlsC"/>
    <property type="match status" value="1"/>
</dbReference>
<dbReference type="AlphaFoldDB" id="A0A8J3YSJ7"/>
<dbReference type="Proteomes" id="UP000619260">
    <property type="component" value="Unassembled WGS sequence"/>
</dbReference>
<comment type="caution">
    <text evidence="4">The sequence shown here is derived from an EMBL/GenBank/DDBJ whole genome shotgun (WGS) entry which is preliminary data.</text>
</comment>
<dbReference type="SUPFAM" id="SSF69593">
    <property type="entry name" value="Glycerol-3-phosphate (1)-acyltransferase"/>
    <property type="match status" value="1"/>
</dbReference>
<sequence>MSALYQFGRVVVAPVLRRAWHLEVTGAENVPKHGPVIVAANHHSFIDSTILPMATGRQLFFLAKDEYFQNPVTRFVMKELNQIKVDRSSGRASLMAIDAALPFLFAGKPLGIFPEGTRSPDGRLYRGRPGVAKLALDSGAPIVPVGLFGTEGVQPIGKRFPGTGRVRVVIGKQLDLAPFRNEQHNSRLYREIAELLMRQIAEITGQEYVGRYARRDR</sequence>
<evidence type="ECO:0000313" key="4">
    <source>
        <dbReference type="EMBL" id="GIJ49702.1"/>
    </source>
</evidence>
<dbReference type="Pfam" id="PF01553">
    <property type="entry name" value="Acyltransferase"/>
    <property type="match status" value="1"/>
</dbReference>
<dbReference type="RefSeq" id="WP_203903174.1">
    <property type="nucleotide sequence ID" value="NZ_BOPF01000030.1"/>
</dbReference>
<name>A0A8J3YSJ7_9ACTN</name>
<dbReference type="GO" id="GO:0003841">
    <property type="term" value="F:1-acylglycerol-3-phosphate O-acyltransferase activity"/>
    <property type="evidence" value="ECO:0007669"/>
    <property type="project" value="TreeGrafter"/>
</dbReference>
<reference evidence="4" key="1">
    <citation type="submission" date="2021-01" db="EMBL/GenBank/DDBJ databases">
        <title>Whole genome shotgun sequence of Virgisporangium aliadipatigenens NBRC 105644.</title>
        <authorList>
            <person name="Komaki H."/>
            <person name="Tamura T."/>
        </authorList>
    </citation>
    <scope>NUCLEOTIDE SEQUENCE</scope>
    <source>
        <strain evidence="4">NBRC 105644</strain>
    </source>
</reference>
<dbReference type="GO" id="GO:0006654">
    <property type="term" value="P:phosphatidic acid biosynthetic process"/>
    <property type="evidence" value="ECO:0007669"/>
    <property type="project" value="TreeGrafter"/>
</dbReference>
<proteinExistence type="predicted"/>
<feature type="domain" description="Phospholipid/glycerol acyltransferase" evidence="3">
    <location>
        <begin position="36"/>
        <end position="150"/>
    </location>
</feature>